<proteinExistence type="inferred from homology"/>
<dbReference type="Pfam" id="PF03932">
    <property type="entry name" value="CutC"/>
    <property type="match status" value="1"/>
</dbReference>
<dbReference type="GO" id="GO:0005507">
    <property type="term" value="F:copper ion binding"/>
    <property type="evidence" value="ECO:0007669"/>
    <property type="project" value="TreeGrafter"/>
</dbReference>
<keyword evidence="4" id="KW-1185">Reference proteome</keyword>
<dbReference type="STRING" id="2316362.A0A4Q2DSP3"/>
<dbReference type="Proteomes" id="UP000290288">
    <property type="component" value="Unassembled WGS sequence"/>
</dbReference>
<dbReference type="InterPro" id="IPR036822">
    <property type="entry name" value="CutC-like_dom_sf"/>
</dbReference>
<protein>
    <recommendedName>
        <fullName evidence="2">Copper homeostasis protein cutC homolog</fullName>
    </recommendedName>
</protein>
<evidence type="ECO:0000313" key="4">
    <source>
        <dbReference type="Proteomes" id="UP000290288"/>
    </source>
</evidence>
<comment type="similarity">
    <text evidence="1">Belongs to the CutC family.</text>
</comment>
<comment type="caution">
    <text evidence="3">The sequence shown here is derived from an EMBL/GenBank/DDBJ whole genome shotgun (WGS) entry which is preliminary data.</text>
</comment>
<reference evidence="3 4" key="1">
    <citation type="submission" date="2019-01" db="EMBL/GenBank/DDBJ databases">
        <title>Draft genome sequence of Psathyrella aberdarensis IHI B618.</title>
        <authorList>
            <person name="Buettner E."/>
            <person name="Kellner H."/>
        </authorList>
    </citation>
    <scope>NUCLEOTIDE SEQUENCE [LARGE SCALE GENOMIC DNA]</scope>
    <source>
        <strain evidence="3 4">IHI B618</strain>
    </source>
</reference>
<gene>
    <name evidence="3" type="ORF">EST38_g3172</name>
</gene>
<dbReference type="PANTHER" id="PTHR12598:SF0">
    <property type="entry name" value="COPPER HOMEOSTASIS PROTEIN CUTC HOMOLOG"/>
    <property type="match status" value="1"/>
</dbReference>
<organism evidence="3 4">
    <name type="scientific">Candolleomyces aberdarensis</name>
    <dbReference type="NCBI Taxonomy" id="2316362"/>
    <lineage>
        <taxon>Eukaryota</taxon>
        <taxon>Fungi</taxon>
        <taxon>Dikarya</taxon>
        <taxon>Basidiomycota</taxon>
        <taxon>Agaricomycotina</taxon>
        <taxon>Agaricomycetes</taxon>
        <taxon>Agaricomycetidae</taxon>
        <taxon>Agaricales</taxon>
        <taxon>Agaricineae</taxon>
        <taxon>Psathyrellaceae</taxon>
        <taxon>Candolleomyces</taxon>
    </lineage>
</organism>
<dbReference type="Gene3D" id="3.20.20.380">
    <property type="entry name" value="Copper homeostasis (CutC) domain"/>
    <property type="match status" value="1"/>
</dbReference>
<evidence type="ECO:0000256" key="2">
    <source>
        <dbReference type="ARBA" id="ARBA00019014"/>
    </source>
</evidence>
<name>A0A4Q2DSP3_9AGAR</name>
<accession>A0A4Q2DSP3</accession>
<dbReference type="EMBL" id="SDEE01000064">
    <property type="protein sequence ID" value="RXW22666.1"/>
    <property type="molecule type" value="Genomic_DNA"/>
</dbReference>
<evidence type="ECO:0000256" key="1">
    <source>
        <dbReference type="ARBA" id="ARBA00007768"/>
    </source>
</evidence>
<dbReference type="PANTHER" id="PTHR12598">
    <property type="entry name" value="COPPER HOMEOSTASIS PROTEIN CUTC"/>
    <property type="match status" value="1"/>
</dbReference>
<evidence type="ECO:0000313" key="3">
    <source>
        <dbReference type="EMBL" id="RXW22666.1"/>
    </source>
</evidence>
<dbReference type="AlphaFoldDB" id="A0A4Q2DSP3"/>
<sequence length="277" mass="30415">MEVVEEAVPSLLIEVCVDSVESAVNAVHGGADRLEVCANLGVGGGTTPSPGLVRSIQKAVKDSVPLMVMIRPRVGDFRYSYHEIEVMLSDIASFKELGVRGFVVGALSEDGRVDIETMKRAFDMTRDPEEALSDIIEIGGISRVLTSGHAARAPESITMLESLFDTARKMTGHDLWGLTLMPGSGVNSKTVTPVVQQLLPKGLREIHLSGGRWAESHMHFRRDGSGFGASPENEWRNWKTSRKEIQRVREAADLAWDTYWDKIGQQARPILKDSSES</sequence>
<dbReference type="HAMAP" id="MF_00795">
    <property type="entry name" value="CutC"/>
    <property type="match status" value="1"/>
</dbReference>
<dbReference type="InterPro" id="IPR005627">
    <property type="entry name" value="CutC-like"/>
</dbReference>
<dbReference type="OrthoDB" id="7392499at2759"/>
<dbReference type="SUPFAM" id="SSF110395">
    <property type="entry name" value="CutC-like"/>
    <property type="match status" value="1"/>
</dbReference>